<dbReference type="SUPFAM" id="SSF47413">
    <property type="entry name" value="lambda repressor-like DNA-binding domains"/>
    <property type="match status" value="1"/>
</dbReference>
<dbReference type="PROSITE" id="PS50932">
    <property type="entry name" value="HTH_LACI_2"/>
    <property type="match status" value="1"/>
</dbReference>
<dbReference type="CDD" id="cd01392">
    <property type="entry name" value="HTH_LacI"/>
    <property type="match status" value="1"/>
</dbReference>
<keyword evidence="5" id="KW-0136">Cellulose degradation</keyword>
<evidence type="ECO:0000256" key="3">
    <source>
        <dbReference type="ARBA" id="ARBA00012744"/>
    </source>
</evidence>
<evidence type="ECO:0000313" key="19">
    <source>
        <dbReference type="Proteomes" id="UP000576393"/>
    </source>
</evidence>
<dbReference type="PROSITE" id="PS00653">
    <property type="entry name" value="GLYCOSYL_HYDROL_F1_2"/>
    <property type="match status" value="1"/>
</dbReference>
<dbReference type="InterPro" id="IPR028082">
    <property type="entry name" value="Peripla_BP_I"/>
</dbReference>
<evidence type="ECO:0000256" key="1">
    <source>
        <dbReference type="ARBA" id="ARBA00000448"/>
    </source>
</evidence>
<dbReference type="InterPro" id="IPR001360">
    <property type="entry name" value="Glyco_hydro_1"/>
</dbReference>
<proteinExistence type="inferred from homology"/>
<gene>
    <name evidence="18" type="ORF">HDA43_002958</name>
</gene>
<dbReference type="GO" id="GO:0006355">
    <property type="term" value="P:regulation of DNA-templated transcription"/>
    <property type="evidence" value="ECO:0007669"/>
    <property type="project" value="InterPro"/>
</dbReference>
<dbReference type="EMBL" id="JACCCO010000001">
    <property type="protein sequence ID" value="NYF40799.1"/>
    <property type="molecule type" value="Genomic_DNA"/>
</dbReference>
<dbReference type="PANTHER" id="PTHR10353">
    <property type="entry name" value="GLYCOSYL HYDROLASE"/>
    <property type="match status" value="1"/>
</dbReference>
<keyword evidence="19" id="KW-1185">Reference proteome</keyword>
<evidence type="ECO:0000256" key="10">
    <source>
        <dbReference type="ARBA" id="ARBA00023295"/>
    </source>
</evidence>
<dbReference type="GO" id="GO:0005829">
    <property type="term" value="C:cytosol"/>
    <property type="evidence" value="ECO:0007669"/>
    <property type="project" value="TreeGrafter"/>
</dbReference>
<dbReference type="AlphaFoldDB" id="A0A852UX25"/>
<sequence>MTAMFTAAAGGTLSFPGGFVWGAATAAYQIEGAAGEDGRGTSIWDVFTHTPGRVAGGHTGDVACDHYHRYRDDVRLMRELGLGAYRFSVAWPRIQPTGSGPVNAAGLDFYDRLVDELLAADVSPYVTLYHWDLPQPLEDRGGWTERDTAHRFADYARIVHDRLGDRVGTWITVNEPWVVSVLGYGIGAHAPGRASWRDAFQASHHLLLAHGLGARALRDAGAREIALTLNLAPVTTPGRLDDPEAALSAEDAAAVDLVDCLINRQFLDPVLRGEYPAAVLDVVERAAGLGHIRDGDLETVNQPLDLLGVNYYNPCVVSAEPGEPANPAYPGTEGIRFGDAYAPKTAMGWPIVPTGLTRLLVRLSRDYPQVGLLVTENGAAFEDTVSGEHVHDADRIAFLEGHLRAAHTAVDAGADLRGYLVWSLLDNFEWAEGYGKRFGIVHVDFDTQRRLPKDSALWYRDVIRNNGLRAGRARRPTLEEVAARAGVSRSTVSRVINGEAAVSPEFRAVVMDAVTELGYVPNSAARSLVTRRTESIALIVPDGARAGDPLFATAVDAAGRELERAGKRVTLMFAGSPADRNRVERHLAAGHVDGALLLPARGSDPLPGALAGTGVPVVSLGRPPAAVALPYAGTDDAGGAAAAVGHLLGRGRRRIATIRGPVDLAAARDRFDGYRNALRDAACRSADAVGDLGRASGAAAMRELLAADPSLDAVFVAGDLMAVGALHALREAGLRVPEDVAVVGFGDEEDAAYAVPPLTTVRVPWSDQVLAAVRLLLRQIGGGPSSSVILPTELVVRSSS</sequence>
<evidence type="ECO:0000256" key="8">
    <source>
        <dbReference type="ARBA" id="ARBA00023163"/>
    </source>
</evidence>
<dbReference type="PRINTS" id="PR00131">
    <property type="entry name" value="GLHYDRLASE1"/>
</dbReference>
<dbReference type="InterPro" id="IPR018120">
    <property type="entry name" value="Glyco_hydro_1_AS"/>
</dbReference>
<dbReference type="InterPro" id="IPR017736">
    <property type="entry name" value="Glyco_hydro_1_beta-glucosidase"/>
</dbReference>
<dbReference type="InterPro" id="IPR000843">
    <property type="entry name" value="HTH_LacI"/>
</dbReference>
<dbReference type="Gene3D" id="1.10.260.40">
    <property type="entry name" value="lambda repressor-like DNA-binding domains"/>
    <property type="match status" value="1"/>
</dbReference>
<feature type="binding site" evidence="13">
    <location>
        <begin position="429"/>
        <end position="430"/>
    </location>
    <ligand>
        <name>substrate</name>
    </ligand>
</feature>
<dbReference type="Pfam" id="PF00356">
    <property type="entry name" value="LacI"/>
    <property type="match status" value="1"/>
</dbReference>
<dbReference type="SUPFAM" id="SSF53822">
    <property type="entry name" value="Periplasmic binding protein-like I"/>
    <property type="match status" value="1"/>
</dbReference>
<evidence type="ECO:0000256" key="4">
    <source>
        <dbReference type="ARBA" id="ARBA00022801"/>
    </source>
</evidence>
<feature type="active site" description="Nucleophile" evidence="12 14">
    <location>
        <position position="376"/>
    </location>
</feature>
<dbReference type="InterPro" id="IPR001387">
    <property type="entry name" value="Cro/C1-type_HTH"/>
</dbReference>
<keyword evidence="6" id="KW-0805">Transcription regulation</keyword>
<evidence type="ECO:0000256" key="13">
    <source>
        <dbReference type="PIRSR" id="PIRSR617736-2"/>
    </source>
</evidence>
<organism evidence="18 19">
    <name type="scientific">Streptosporangium sandarakinum</name>
    <dbReference type="NCBI Taxonomy" id="1260955"/>
    <lineage>
        <taxon>Bacteria</taxon>
        <taxon>Bacillati</taxon>
        <taxon>Actinomycetota</taxon>
        <taxon>Actinomycetes</taxon>
        <taxon>Streptosporangiales</taxon>
        <taxon>Streptosporangiaceae</taxon>
        <taxon>Streptosporangium</taxon>
    </lineage>
</organism>
<dbReference type="SUPFAM" id="SSF51445">
    <property type="entry name" value="(Trans)glycosidases"/>
    <property type="match status" value="1"/>
</dbReference>
<evidence type="ECO:0000256" key="14">
    <source>
        <dbReference type="PROSITE-ProRule" id="PRU10055"/>
    </source>
</evidence>
<dbReference type="PROSITE" id="PS50943">
    <property type="entry name" value="HTH_CROC1"/>
    <property type="match status" value="1"/>
</dbReference>
<dbReference type="NCBIfam" id="TIGR03356">
    <property type="entry name" value="BGL"/>
    <property type="match status" value="1"/>
</dbReference>
<comment type="catalytic activity">
    <reaction evidence="1 15">
        <text>Hydrolysis of terminal, non-reducing beta-D-glucosyl residues with release of beta-D-glucose.</text>
        <dbReference type="EC" id="3.2.1.21"/>
    </reaction>
</comment>
<dbReference type="SMART" id="SM00354">
    <property type="entry name" value="HTH_LACI"/>
    <property type="match status" value="1"/>
</dbReference>
<feature type="binding site" evidence="13">
    <location>
        <position position="130"/>
    </location>
    <ligand>
        <name>substrate</name>
    </ligand>
</feature>
<dbReference type="Pfam" id="PF13377">
    <property type="entry name" value="Peripla_BP_3"/>
    <property type="match status" value="1"/>
</dbReference>
<evidence type="ECO:0000256" key="15">
    <source>
        <dbReference type="RuleBase" id="RU361175"/>
    </source>
</evidence>
<reference evidence="18 19" key="1">
    <citation type="submission" date="2020-07" db="EMBL/GenBank/DDBJ databases">
        <title>Sequencing the genomes of 1000 actinobacteria strains.</title>
        <authorList>
            <person name="Klenk H.-P."/>
        </authorList>
    </citation>
    <scope>NUCLEOTIDE SEQUENCE [LARGE SCALE GENOMIC DNA]</scope>
    <source>
        <strain evidence="18 19">DSM 45763</strain>
    </source>
</reference>
<evidence type="ECO:0000256" key="5">
    <source>
        <dbReference type="ARBA" id="ARBA00023001"/>
    </source>
</evidence>
<evidence type="ECO:0000313" key="18">
    <source>
        <dbReference type="EMBL" id="NYF40799.1"/>
    </source>
</evidence>
<dbReference type="RefSeq" id="WP_179820980.1">
    <property type="nucleotide sequence ID" value="NZ_JACCCO010000001.1"/>
</dbReference>
<evidence type="ECO:0000256" key="6">
    <source>
        <dbReference type="ARBA" id="ARBA00023015"/>
    </source>
</evidence>
<dbReference type="EC" id="3.2.1.21" evidence="3 15"/>
<dbReference type="GO" id="GO:0030245">
    <property type="term" value="P:cellulose catabolic process"/>
    <property type="evidence" value="ECO:0007669"/>
    <property type="project" value="UniProtKB-KW"/>
</dbReference>
<comment type="caution">
    <text evidence="18">The sequence shown here is derived from an EMBL/GenBank/DDBJ whole genome shotgun (WGS) entry which is preliminary data.</text>
</comment>
<comment type="similarity">
    <text evidence="2 15">Belongs to the glycosyl hydrolase 1 family.</text>
</comment>
<dbReference type="InterPro" id="IPR033132">
    <property type="entry name" value="GH_1_N_CS"/>
</dbReference>
<feature type="active site" description="Proton donor" evidence="12">
    <location>
        <position position="175"/>
    </location>
</feature>
<dbReference type="Pfam" id="PF00232">
    <property type="entry name" value="Glyco_hydro_1"/>
    <property type="match status" value="1"/>
</dbReference>
<dbReference type="GO" id="GO:0003677">
    <property type="term" value="F:DNA binding"/>
    <property type="evidence" value="ECO:0007669"/>
    <property type="project" value="UniProtKB-KW"/>
</dbReference>
<dbReference type="CDD" id="cd06267">
    <property type="entry name" value="PBP1_LacI_sugar_binding-like"/>
    <property type="match status" value="1"/>
</dbReference>
<dbReference type="PROSITE" id="PS00572">
    <property type="entry name" value="GLYCOSYL_HYDROL_F1_1"/>
    <property type="match status" value="1"/>
</dbReference>
<keyword evidence="10 15" id="KW-0326">Glycosidase</keyword>
<keyword evidence="8" id="KW-0804">Transcription</keyword>
<dbReference type="InterPro" id="IPR046335">
    <property type="entry name" value="LacI/GalR-like_sensor"/>
</dbReference>
<name>A0A852UX25_9ACTN</name>
<feature type="binding site" evidence="13">
    <location>
        <position position="422"/>
    </location>
    <ligand>
        <name>substrate</name>
    </ligand>
</feature>
<accession>A0A852UX25</accession>
<dbReference type="InterPro" id="IPR010982">
    <property type="entry name" value="Lambda_DNA-bd_dom_sf"/>
</dbReference>
<feature type="domain" description="HTH cro/C1-type" evidence="17">
    <location>
        <begin position="477"/>
        <end position="505"/>
    </location>
</feature>
<keyword evidence="11" id="KW-0624">Polysaccharide degradation</keyword>
<evidence type="ECO:0000256" key="11">
    <source>
        <dbReference type="ARBA" id="ARBA00023326"/>
    </source>
</evidence>
<protein>
    <recommendedName>
        <fullName evidence="3 15">Beta-glucosidase</fullName>
        <ecNumber evidence="3 15">3.2.1.21</ecNumber>
    </recommendedName>
</protein>
<evidence type="ECO:0000259" key="17">
    <source>
        <dbReference type="PROSITE" id="PS50943"/>
    </source>
</evidence>
<evidence type="ECO:0000256" key="7">
    <source>
        <dbReference type="ARBA" id="ARBA00023125"/>
    </source>
</evidence>
<feature type="binding site" evidence="13">
    <location>
        <position position="29"/>
    </location>
    <ligand>
        <name>substrate</name>
    </ligand>
</feature>
<dbReference type="Proteomes" id="UP000576393">
    <property type="component" value="Unassembled WGS sequence"/>
</dbReference>
<feature type="domain" description="HTH lacI-type" evidence="16">
    <location>
        <begin position="476"/>
        <end position="530"/>
    </location>
</feature>
<dbReference type="PROSITE" id="PS00356">
    <property type="entry name" value="HTH_LACI_1"/>
    <property type="match status" value="1"/>
</dbReference>
<keyword evidence="9" id="KW-0119">Carbohydrate metabolism</keyword>
<evidence type="ECO:0000256" key="12">
    <source>
        <dbReference type="PIRSR" id="PIRSR617736-1"/>
    </source>
</evidence>
<keyword evidence="7" id="KW-0238">DNA-binding</keyword>
<feature type="binding site" evidence="13">
    <location>
        <position position="312"/>
    </location>
    <ligand>
        <name>substrate</name>
    </ligand>
</feature>
<dbReference type="Gene3D" id="3.40.50.2300">
    <property type="match status" value="2"/>
</dbReference>
<dbReference type="Gene3D" id="3.20.20.80">
    <property type="entry name" value="Glycosidases"/>
    <property type="match status" value="1"/>
</dbReference>
<dbReference type="InterPro" id="IPR017853">
    <property type="entry name" value="GH"/>
</dbReference>
<evidence type="ECO:0000259" key="16">
    <source>
        <dbReference type="PROSITE" id="PS50932"/>
    </source>
</evidence>
<dbReference type="GO" id="GO:0008422">
    <property type="term" value="F:beta-glucosidase activity"/>
    <property type="evidence" value="ECO:0007669"/>
    <property type="project" value="UniProtKB-EC"/>
</dbReference>
<dbReference type="PANTHER" id="PTHR10353:SF36">
    <property type="entry name" value="LP05116P"/>
    <property type="match status" value="1"/>
</dbReference>
<evidence type="ECO:0000256" key="9">
    <source>
        <dbReference type="ARBA" id="ARBA00023277"/>
    </source>
</evidence>
<keyword evidence="4 15" id="KW-0378">Hydrolase</keyword>
<feature type="binding site" evidence="13">
    <location>
        <position position="174"/>
    </location>
    <ligand>
        <name>substrate</name>
    </ligand>
</feature>
<dbReference type="FunFam" id="3.20.20.80:FF:000004">
    <property type="entry name" value="Beta-glucosidase 6-phospho-beta-glucosidase"/>
    <property type="match status" value="1"/>
</dbReference>
<evidence type="ECO:0000256" key="2">
    <source>
        <dbReference type="ARBA" id="ARBA00010838"/>
    </source>
</evidence>